<dbReference type="AlphaFoldDB" id="A0A011MR50"/>
<dbReference type="PATRIC" id="fig|1454001.3.peg.3552"/>
<name>A0A011MR50_9PROT</name>
<dbReference type="SUPFAM" id="SSF52172">
    <property type="entry name" value="CheY-like"/>
    <property type="match status" value="1"/>
</dbReference>
<dbReference type="Proteomes" id="UP000020218">
    <property type="component" value="Unassembled WGS sequence"/>
</dbReference>
<evidence type="ECO:0008006" key="3">
    <source>
        <dbReference type="Google" id="ProtNLM"/>
    </source>
</evidence>
<dbReference type="EMBL" id="JFAX01000029">
    <property type="protein sequence ID" value="EXI65061.1"/>
    <property type="molecule type" value="Genomic_DNA"/>
</dbReference>
<evidence type="ECO:0000313" key="1">
    <source>
        <dbReference type="EMBL" id="EXI65061.1"/>
    </source>
</evidence>
<gene>
    <name evidence="1" type="ORF">AW08_03514</name>
</gene>
<keyword evidence="2" id="KW-1185">Reference proteome</keyword>
<protein>
    <recommendedName>
        <fullName evidence="3">Response regulatory domain-containing protein</fullName>
    </recommendedName>
</protein>
<sequence>MNAHALPASQQHRTRLLLVDTEGFFVDDVGGTLRAHEGFAVVAVTRSIEDAHECAARHTPDVIVIGWGEGSRAFVHATLAGRSDGQPEPLVVIVLRRGITSVPGLTSLSLLPNVAVLMQDQFDRLLPRHGPSKPAERAH</sequence>
<comment type="caution">
    <text evidence="1">The sequence shown here is derived from an EMBL/GenBank/DDBJ whole genome shotgun (WGS) entry which is preliminary data.</text>
</comment>
<organism evidence="1 2">
    <name type="scientific">Candidatus Accumulibacter adjunctus</name>
    <dbReference type="NCBI Taxonomy" id="1454001"/>
    <lineage>
        <taxon>Bacteria</taxon>
        <taxon>Pseudomonadati</taxon>
        <taxon>Pseudomonadota</taxon>
        <taxon>Betaproteobacteria</taxon>
        <taxon>Candidatus Accumulibacter</taxon>
    </lineage>
</organism>
<reference evidence="1" key="1">
    <citation type="submission" date="2014-02" db="EMBL/GenBank/DDBJ databases">
        <title>Expanding our view of genomic diversity in Candidatus Accumulibacter clades.</title>
        <authorList>
            <person name="Skennerton C.T."/>
            <person name="Barr J.J."/>
            <person name="Slater F.R."/>
            <person name="Bond P.L."/>
            <person name="Tyson G.W."/>
        </authorList>
    </citation>
    <scope>NUCLEOTIDE SEQUENCE [LARGE SCALE GENOMIC DNA]</scope>
</reference>
<proteinExistence type="predicted"/>
<accession>A0A011MR50</accession>
<dbReference type="InterPro" id="IPR011006">
    <property type="entry name" value="CheY-like_superfamily"/>
</dbReference>
<evidence type="ECO:0000313" key="2">
    <source>
        <dbReference type="Proteomes" id="UP000020218"/>
    </source>
</evidence>
<dbReference type="STRING" id="1454001.AW08_03514"/>